<reference evidence="6 7" key="3">
    <citation type="journal article" date="2013" name="Rice">
        <title>Improvement of the Oryza sativa Nipponbare reference genome using next generation sequence and optical map data.</title>
        <authorList>
            <person name="Kawahara Y."/>
            <person name="de la Bastide M."/>
            <person name="Hamilton J.P."/>
            <person name="Kanamori H."/>
            <person name="McCombie W.R."/>
            <person name="Ouyang S."/>
            <person name="Schwartz D.C."/>
            <person name="Tanaka T."/>
            <person name="Wu J."/>
            <person name="Zhou S."/>
            <person name="Childs K.L."/>
            <person name="Davidson R.M."/>
            <person name="Lin H."/>
            <person name="Quesada-Ocampo L."/>
            <person name="Vaillancourt B."/>
            <person name="Sakai H."/>
            <person name="Lee S.S."/>
            <person name="Kim J."/>
            <person name="Numa H."/>
            <person name="Itoh T."/>
            <person name="Buell C.R."/>
            <person name="Matsumoto T."/>
        </authorList>
    </citation>
    <scope>NUCLEOTIDE SEQUENCE [LARGE SCALE GENOMIC DNA]</scope>
    <source>
        <strain evidence="7">cv. Nipponbare</strain>
    </source>
</reference>
<dbReference type="PANTHER" id="PTHR45974">
    <property type="entry name" value="RECEPTOR-LIKE PROTEIN 55"/>
    <property type="match status" value="1"/>
</dbReference>
<dbReference type="PROSITE" id="PS51450">
    <property type="entry name" value="LRR"/>
    <property type="match status" value="1"/>
</dbReference>
<evidence type="ECO:0000256" key="1">
    <source>
        <dbReference type="ARBA" id="ARBA00004370"/>
    </source>
</evidence>
<dbReference type="PRINTS" id="PR00019">
    <property type="entry name" value="LEURICHRPT"/>
</dbReference>
<gene>
    <name evidence="6" type="ordered locus">Os05g0486100</name>
    <name evidence="6" type="ORF">OSNPB_050486100</name>
</gene>
<dbReference type="Pfam" id="PF00560">
    <property type="entry name" value="LRR_1"/>
    <property type="match status" value="1"/>
</dbReference>
<keyword evidence="8" id="KW-1267">Proteomics identification</keyword>
<accession>A0A0N7KKZ8</accession>
<keyword evidence="5" id="KW-0325">Glycoprotein</keyword>
<sequence>ALNSNKFSGGIPSSIGVLTNLLWLDLADNQLTGSVPISTSTSPGLDQLVKTQHFHFNKNQLTGTLTGLFNSNMTLIHILFDSNKFSGSIPAEVGTVSTLEVLRLDRNGFTGAIPATIGSLVKLNELNLANNKLTGSVPDLSNMTNLNVVDLSNNTFDPSVAPSWFTSLTSLASVSIVSGSLSGQVPKGLFTLPTLQQV</sequence>
<dbReference type="Gramene" id="Os05t0486100-02">
    <property type="protein sequence ID" value="Os05t0486100-02"/>
    <property type="gene ID" value="Os05g0486100"/>
</dbReference>
<evidence type="ECO:0007829" key="8">
    <source>
        <dbReference type="PeptideAtlas" id="A0A0N7KKZ8"/>
    </source>
</evidence>
<dbReference type="ExpressionAtlas" id="A0A0N7KKZ8">
    <property type="expression patterns" value="baseline and differential"/>
</dbReference>
<keyword evidence="2" id="KW-0732">Signal</keyword>
<dbReference type="Pfam" id="PF13855">
    <property type="entry name" value="LRR_8"/>
    <property type="match status" value="1"/>
</dbReference>
<dbReference type="FunFam" id="3.80.10.10:FF:000542">
    <property type="entry name" value="Leucine-rich repeat protein kinase family protein"/>
    <property type="match status" value="1"/>
</dbReference>
<protein>
    <submittedName>
        <fullName evidence="6">Os05g0486100 protein</fullName>
    </submittedName>
</protein>
<name>A0A0N7KKZ8_ORYSJ</name>
<evidence type="ECO:0000313" key="6">
    <source>
        <dbReference type="EMBL" id="BAS94617.1"/>
    </source>
</evidence>
<reference evidence="6 7" key="2">
    <citation type="journal article" date="2013" name="Plant Cell Physiol.">
        <title>Rice Annotation Project Database (RAP-DB): an integrative and interactive database for rice genomics.</title>
        <authorList>
            <person name="Sakai H."/>
            <person name="Lee S.S."/>
            <person name="Tanaka T."/>
            <person name="Numa H."/>
            <person name="Kim J."/>
            <person name="Kawahara Y."/>
            <person name="Wakimoto H."/>
            <person name="Yang C.C."/>
            <person name="Iwamoto M."/>
            <person name="Abe T."/>
            <person name="Yamada Y."/>
            <person name="Muto A."/>
            <person name="Inokuchi H."/>
            <person name="Ikemura T."/>
            <person name="Matsumoto T."/>
            <person name="Sasaki T."/>
            <person name="Itoh T."/>
        </authorList>
    </citation>
    <scope>NUCLEOTIDE SEQUENCE [LARGE SCALE GENOMIC DNA]</scope>
    <source>
        <strain evidence="7">cv. Nipponbare</strain>
    </source>
</reference>
<keyword evidence="4" id="KW-0472">Membrane</keyword>
<keyword evidence="3" id="KW-0677">Repeat</keyword>
<dbReference type="InterPro" id="IPR001611">
    <property type="entry name" value="Leu-rich_rpt"/>
</dbReference>
<feature type="non-terminal residue" evidence="6">
    <location>
        <position position="198"/>
    </location>
</feature>
<dbReference type="AlphaFoldDB" id="A0A0N7KKZ8"/>
<dbReference type="Proteomes" id="UP000059680">
    <property type="component" value="Chromosome 5"/>
</dbReference>
<evidence type="ECO:0000256" key="4">
    <source>
        <dbReference type="ARBA" id="ARBA00023136"/>
    </source>
</evidence>
<reference evidence="7" key="1">
    <citation type="journal article" date="2005" name="Nature">
        <title>The map-based sequence of the rice genome.</title>
        <authorList>
            <consortium name="International rice genome sequencing project (IRGSP)"/>
            <person name="Matsumoto T."/>
            <person name="Wu J."/>
            <person name="Kanamori H."/>
            <person name="Katayose Y."/>
            <person name="Fujisawa M."/>
            <person name="Namiki N."/>
            <person name="Mizuno H."/>
            <person name="Yamamoto K."/>
            <person name="Antonio B.A."/>
            <person name="Baba T."/>
            <person name="Sakata K."/>
            <person name="Nagamura Y."/>
            <person name="Aoki H."/>
            <person name="Arikawa K."/>
            <person name="Arita K."/>
            <person name="Bito T."/>
            <person name="Chiden Y."/>
            <person name="Fujitsuka N."/>
            <person name="Fukunaka R."/>
            <person name="Hamada M."/>
            <person name="Harada C."/>
            <person name="Hayashi A."/>
            <person name="Hijishita S."/>
            <person name="Honda M."/>
            <person name="Hosokawa S."/>
            <person name="Ichikawa Y."/>
            <person name="Idonuma A."/>
            <person name="Iijima M."/>
            <person name="Ikeda M."/>
            <person name="Ikeno M."/>
            <person name="Ito K."/>
            <person name="Ito S."/>
            <person name="Ito T."/>
            <person name="Ito Y."/>
            <person name="Ito Y."/>
            <person name="Iwabuchi A."/>
            <person name="Kamiya K."/>
            <person name="Karasawa W."/>
            <person name="Kurita K."/>
            <person name="Katagiri S."/>
            <person name="Kikuta A."/>
            <person name="Kobayashi H."/>
            <person name="Kobayashi N."/>
            <person name="Machita K."/>
            <person name="Maehara T."/>
            <person name="Masukawa M."/>
            <person name="Mizubayashi T."/>
            <person name="Mukai Y."/>
            <person name="Nagasaki H."/>
            <person name="Nagata Y."/>
            <person name="Naito S."/>
            <person name="Nakashima M."/>
            <person name="Nakama Y."/>
            <person name="Nakamichi Y."/>
            <person name="Nakamura M."/>
            <person name="Meguro A."/>
            <person name="Negishi M."/>
            <person name="Ohta I."/>
            <person name="Ohta T."/>
            <person name="Okamoto M."/>
            <person name="Ono N."/>
            <person name="Saji S."/>
            <person name="Sakaguchi M."/>
            <person name="Sakai K."/>
            <person name="Shibata M."/>
            <person name="Shimokawa T."/>
            <person name="Song J."/>
            <person name="Takazaki Y."/>
            <person name="Terasawa K."/>
            <person name="Tsugane M."/>
            <person name="Tsuji K."/>
            <person name="Ueda S."/>
            <person name="Waki K."/>
            <person name="Yamagata H."/>
            <person name="Yamamoto M."/>
            <person name="Yamamoto S."/>
            <person name="Yamane H."/>
            <person name="Yoshiki S."/>
            <person name="Yoshihara R."/>
            <person name="Yukawa K."/>
            <person name="Zhong H."/>
            <person name="Yano M."/>
            <person name="Yuan Q."/>
            <person name="Ouyang S."/>
            <person name="Liu J."/>
            <person name="Jones K.M."/>
            <person name="Gansberger K."/>
            <person name="Moffat K."/>
            <person name="Hill J."/>
            <person name="Bera J."/>
            <person name="Fadrosh D."/>
            <person name="Jin S."/>
            <person name="Johri S."/>
            <person name="Kim M."/>
            <person name="Overton L."/>
            <person name="Reardon M."/>
            <person name="Tsitrin T."/>
            <person name="Vuong H."/>
            <person name="Weaver B."/>
            <person name="Ciecko A."/>
            <person name="Tallon L."/>
            <person name="Jackson J."/>
            <person name="Pai G."/>
            <person name="Aken S.V."/>
            <person name="Utterback T."/>
            <person name="Reidmuller S."/>
            <person name="Feldblyum T."/>
            <person name="Hsiao J."/>
            <person name="Zismann V."/>
            <person name="Iobst S."/>
            <person name="de Vazeille A.R."/>
            <person name="Buell C.R."/>
            <person name="Ying K."/>
            <person name="Li Y."/>
            <person name="Lu T."/>
            <person name="Huang Y."/>
            <person name="Zhao Q."/>
            <person name="Feng Q."/>
            <person name="Zhang L."/>
            <person name="Zhu J."/>
            <person name="Weng Q."/>
            <person name="Mu J."/>
            <person name="Lu Y."/>
            <person name="Fan D."/>
            <person name="Liu Y."/>
            <person name="Guan J."/>
            <person name="Zhang Y."/>
            <person name="Yu S."/>
            <person name="Liu X."/>
            <person name="Zhang Y."/>
            <person name="Hong G."/>
            <person name="Han B."/>
            <person name="Choisne N."/>
            <person name="Demange N."/>
            <person name="Orjeda G."/>
            <person name="Samain S."/>
            <person name="Cattolico L."/>
            <person name="Pelletier E."/>
            <person name="Couloux A."/>
            <person name="Segurens B."/>
            <person name="Wincker P."/>
            <person name="D'Hont A."/>
            <person name="Scarpelli C."/>
            <person name="Weissenbach J."/>
            <person name="Salanoubat M."/>
            <person name="Quetier F."/>
            <person name="Yu Y."/>
            <person name="Kim H.R."/>
            <person name="Rambo T."/>
            <person name="Currie J."/>
            <person name="Collura K."/>
            <person name="Luo M."/>
            <person name="Yang T."/>
            <person name="Ammiraju J.S.S."/>
            <person name="Engler F."/>
            <person name="Soderlund C."/>
            <person name="Wing R.A."/>
            <person name="Palmer L.E."/>
            <person name="de la Bastide M."/>
            <person name="Spiegel L."/>
            <person name="Nascimento L."/>
            <person name="Zutavern T."/>
            <person name="O'Shaughnessy A."/>
            <person name="Dike S."/>
            <person name="Dedhia N."/>
            <person name="Preston R."/>
            <person name="Balija V."/>
            <person name="McCombie W.R."/>
            <person name="Chow T."/>
            <person name="Chen H."/>
            <person name="Chung M."/>
            <person name="Chen C."/>
            <person name="Shaw J."/>
            <person name="Wu H."/>
            <person name="Hsiao K."/>
            <person name="Chao Y."/>
            <person name="Chu M."/>
            <person name="Cheng C."/>
            <person name="Hour A."/>
            <person name="Lee P."/>
            <person name="Lin S."/>
            <person name="Lin Y."/>
            <person name="Liou J."/>
            <person name="Liu S."/>
            <person name="Hsing Y."/>
            <person name="Raghuvanshi S."/>
            <person name="Mohanty A."/>
            <person name="Bharti A.K."/>
            <person name="Gaur A."/>
            <person name="Gupta V."/>
            <person name="Kumar D."/>
            <person name="Ravi V."/>
            <person name="Vij S."/>
            <person name="Kapur A."/>
            <person name="Khurana P."/>
            <person name="Khurana P."/>
            <person name="Khurana J.P."/>
            <person name="Tyagi A.K."/>
            <person name="Gaikwad K."/>
            <person name="Singh A."/>
            <person name="Dalal V."/>
            <person name="Srivastava S."/>
            <person name="Dixit A."/>
            <person name="Pal A.K."/>
            <person name="Ghazi I.A."/>
            <person name="Yadav M."/>
            <person name="Pandit A."/>
            <person name="Bhargava A."/>
            <person name="Sureshbabu K."/>
            <person name="Batra K."/>
            <person name="Sharma T.R."/>
            <person name="Mohapatra T."/>
            <person name="Singh N.K."/>
            <person name="Messing J."/>
            <person name="Nelson A.B."/>
            <person name="Fuks G."/>
            <person name="Kavchok S."/>
            <person name="Keizer G."/>
            <person name="Linton E."/>
            <person name="Llaca V."/>
            <person name="Song R."/>
            <person name="Tanyolac B."/>
            <person name="Young S."/>
            <person name="Ho-Il K."/>
            <person name="Hahn J.H."/>
            <person name="Sangsakoo G."/>
            <person name="Vanavichit A."/>
            <person name="de Mattos Luiz.A.T."/>
            <person name="Zimmer P.D."/>
            <person name="Malone G."/>
            <person name="Dellagostin O."/>
            <person name="de Oliveira A.C."/>
            <person name="Bevan M."/>
            <person name="Bancroft I."/>
            <person name="Minx P."/>
            <person name="Cordum H."/>
            <person name="Wilson R."/>
            <person name="Cheng Z."/>
            <person name="Jin W."/>
            <person name="Jiang J."/>
            <person name="Leong S.A."/>
            <person name="Iwama H."/>
            <person name="Gojobori T."/>
            <person name="Itoh T."/>
            <person name="Niimura Y."/>
            <person name="Fujii Y."/>
            <person name="Habara T."/>
            <person name="Sakai H."/>
            <person name="Sato Y."/>
            <person name="Wilson G."/>
            <person name="Kumar K."/>
            <person name="McCouch S."/>
            <person name="Juretic N."/>
            <person name="Hoen D."/>
            <person name="Wright S."/>
            <person name="Bruskiewich R."/>
            <person name="Bureau T."/>
            <person name="Miyao A."/>
            <person name="Hirochika H."/>
            <person name="Nishikawa T."/>
            <person name="Kadowaki K."/>
            <person name="Sugiura M."/>
            <person name="Burr B."/>
            <person name="Sasaki T."/>
        </authorList>
    </citation>
    <scope>NUCLEOTIDE SEQUENCE [LARGE SCALE GENOMIC DNA]</scope>
    <source>
        <strain evidence="7">cv. Nipponbare</strain>
    </source>
</reference>
<proteinExistence type="evidence at protein level"/>
<evidence type="ECO:0000256" key="3">
    <source>
        <dbReference type="ARBA" id="ARBA00022737"/>
    </source>
</evidence>
<dbReference type="PANTHER" id="PTHR45974:SF229">
    <property type="entry name" value="OS05G0486100 PROTEIN"/>
    <property type="match status" value="1"/>
</dbReference>
<organism evidence="6 7">
    <name type="scientific">Oryza sativa subsp. japonica</name>
    <name type="common">Rice</name>
    <dbReference type="NCBI Taxonomy" id="39947"/>
    <lineage>
        <taxon>Eukaryota</taxon>
        <taxon>Viridiplantae</taxon>
        <taxon>Streptophyta</taxon>
        <taxon>Embryophyta</taxon>
        <taxon>Tracheophyta</taxon>
        <taxon>Spermatophyta</taxon>
        <taxon>Magnoliopsida</taxon>
        <taxon>Liliopsida</taxon>
        <taxon>Poales</taxon>
        <taxon>Poaceae</taxon>
        <taxon>BOP clade</taxon>
        <taxon>Oryzoideae</taxon>
        <taxon>Oryzeae</taxon>
        <taxon>Oryzinae</taxon>
        <taxon>Oryza</taxon>
        <taxon>Oryza sativa</taxon>
    </lineage>
</organism>
<evidence type="ECO:0000313" key="7">
    <source>
        <dbReference type="Proteomes" id="UP000059680"/>
    </source>
</evidence>
<evidence type="ECO:0000256" key="2">
    <source>
        <dbReference type="ARBA" id="ARBA00022729"/>
    </source>
</evidence>
<dbReference type="EMBL" id="AP014961">
    <property type="protein sequence ID" value="BAS94617.1"/>
    <property type="molecule type" value="Genomic_DNA"/>
</dbReference>
<dbReference type="InterPro" id="IPR032675">
    <property type="entry name" value="LRR_dom_sf"/>
</dbReference>
<dbReference type="GO" id="GO:0016020">
    <property type="term" value="C:membrane"/>
    <property type="evidence" value="ECO:0007669"/>
    <property type="project" value="UniProtKB-SubCell"/>
</dbReference>
<evidence type="ECO:0000256" key="5">
    <source>
        <dbReference type="ARBA" id="ARBA00023180"/>
    </source>
</evidence>
<dbReference type="Gene3D" id="3.80.10.10">
    <property type="entry name" value="Ribonuclease Inhibitor"/>
    <property type="match status" value="1"/>
</dbReference>
<keyword evidence="7" id="KW-1185">Reference proteome</keyword>
<comment type="subcellular location">
    <subcellularLocation>
        <location evidence="1">Membrane</location>
    </subcellularLocation>
</comment>
<dbReference type="SUPFAM" id="SSF52058">
    <property type="entry name" value="L domain-like"/>
    <property type="match status" value="1"/>
</dbReference>